<dbReference type="EMBL" id="JAAITT010000030">
    <property type="protein sequence ID" value="NSJ50754.1"/>
    <property type="molecule type" value="Genomic_DNA"/>
</dbReference>
<dbReference type="InterPro" id="IPR001910">
    <property type="entry name" value="Inosine/uridine_hydrolase_dom"/>
</dbReference>
<dbReference type="PANTHER" id="PTHR12304:SF4">
    <property type="entry name" value="URIDINE NUCLEOSIDASE"/>
    <property type="match status" value="1"/>
</dbReference>
<evidence type="ECO:0000256" key="1">
    <source>
        <dbReference type="ARBA" id="ARBA00022801"/>
    </source>
</evidence>
<dbReference type="GO" id="GO:0008477">
    <property type="term" value="F:purine nucleosidase activity"/>
    <property type="evidence" value="ECO:0007669"/>
    <property type="project" value="TreeGrafter"/>
</dbReference>
<dbReference type="PANTHER" id="PTHR12304">
    <property type="entry name" value="INOSINE-URIDINE PREFERRING NUCLEOSIDE HYDROLASE"/>
    <property type="match status" value="1"/>
</dbReference>
<reference evidence="5 6" key="1">
    <citation type="journal article" date="2020" name="Cell Host Microbe">
        <title>Functional and Genomic Variation between Human-Derived Isolates of Lachnospiraceae Reveals Inter- and Intra-Species Diversity.</title>
        <authorList>
            <person name="Sorbara M.T."/>
            <person name="Littmann E.R."/>
            <person name="Fontana E."/>
            <person name="Moody T.U."/>
            <person name="Kohout C.E."/>
            <person name="Gjonbalaj M."/>
            <person name="Eaton V."/>
            <person name="Seok R."/>
            <person name="Leiner I.M."/>
            <person name="Pamer E.G."/>
        </authorList>
    </citation>
    <scope>NUCLEOTIDE SEQUENCE [LARGE SCALE GENOMIC DNA]</scope>
    <source>
        <strain evidence="5 6">MSK.1.17</strain>
    </source>
</reference>
<evidence type="ECO:0000313" key="6">
    <source>
        <dbReference type="Proteomes" id="UP000669239"/>
    </source>
</evidence>
<gene>
    <name evidence="5" type="ORF">G5B36_18875</name>
    <name evidence="4" type="ORF">L0N08_01455</name>
</gene>
<dbReference type="GO" id="GO:0005829">
    <property type="term" value="C:cytosol"/>
    <property type="evidence" value="ECO:0007669"/>
    <property type="project" value="TreeGrafter"/>
</dbReference>
<dbReference type="Proteomes" id="UP000669239">
    <property type="component" value="Unassembled WGS sequence"/>
</dbReference>
<reference evidence="4" key="3">
    <citation type="submission" date="2022-01" db="EMBL/GenBank/DDBJ databases">
        <title>Collection of gut derived symbiotic bacterial strains cultured from healthy donors.</title>
        <authorList>
            <person name="Lin H."/>
            <person name="Kohout C."/>
            <person name="Waligurski E."/>
            <person name="Pamer E.G."/>
        </authorList>
    </citation>
    <scope>NUCLEOTIDE SEQUENCE</scope>
    <source>
        <strain evidence="4">DFI.6.55</strain>
    </source>
</reference>
<protein>
    <submittedName>
        <fullName evidence="4">Nucleoside hydrolase</fullName>
    </submittedName>
</protein>
<dbReference type="InterPro" id="IPR036452">
    <property type="entry name" value="Ribo_hydro-like"/>
</dbReference>
<keyword evidence="1 4" id="KW-0378">Hydrolase</keyword>
<proteinExistence type="predicted"/>
<keyword evidence="2" id="KW-0326">Glycosidase</keyword>
<dbReference type="SUPFAM" id="SSF53590">
    <property type="entry name" value="Nucleoside hydrolase"/>
    <property type="match status" value="1"/>
</dbReference>
<evidence type="ECO:0000313" key="4">
    <source>
        <dbReference type="EMBL" id="MCG4744075.1"/>
    </source>
</evidence>
<name>A0AAX1SFY4_9FIRM</name>
<evidence type="ECO:0000313" key="5">
    <source>
        <dbReference type="EMBL" id="NSJ50754.1"/>
    </source>
</evidence>
<sequence length="313" mass="34601">MMEKIPVIIDTDPGSDDIFAIFLANSSSRLDIRGLSVVAGNMKAELTFENGLAINEFAGINTKVAFGAEGPMCIDQRVGSFLHGDRGLGKFDIPSPSGSALKQPSWDFIHDEAVRCRGELVIIALGPLTNLAAAILKYPDMGTLIKEIVLMGGSAGYGNRSAYAEFNIWADPHSAGIVFDSGIPVRMLGLNVTNRSAIPFDRMGELYKIESRISRAIEEVFYFYEEYFRKMNIPGIVIHDAVAVAAVIDPSMFTWMKASVQVETQGTLEDGRTLVYHGDEDRVLIGMDIDMDRYVALCTDMMEYYQKEEKIRV</sequence>
<dbReference type="AlphaFoldDB" id="A0AAX1SFY4"/>
<comment type="caution">
    <text evidence="4">The sequence shown here is derived from an EMBL/GenBank/DDBJ whole genome shotgun (WGS) entry which is preliminary data.</text>
</comment>
<evidence type="ECO:0000256" key="2">
    <source>
        <dbReference type="ARBA" id="ARBA00023295"/>
    </source>
</evidence>
<dbReference type="InterPro" id="IPR023186">
    <property type="entry name" value="IUNH"/>
</dbReference>
<dbReference type="RefSeq" id="WP_117560800.1">
    <property type="nucleotide sequence ID" value="NZ_JAAITT010000030.1"/>
</dbReference>
<keyword evidence="6" id="KW-1185">Reference proteome</keyword>
<feature type="domain" description="Inosine/uridine-preferring nucleoside hydrolase" evidence="3">
    <location>
        <begin position="7"/>
        <end position="295"/>
    </location>
</feature>
<accession>A0AAX1SFY4</accession>
<evidence type="ECO:0000313" key="7">
    <source>
        <dbReference type="Proteomes" id="UP001299608"/>
    </source>
</evidence>
<evidence type="ECO:0000259" key="3">
    <source>
        <dbReference type="Pfam" id="PF01156"/>
    </source>
</evidence>
<dbReference type="GO" id="GO:0006152">
    <property type="term" value="P:purine nucleoside catabolic process"/>
    <property type="evidence" value="ECO:0007669"/>
    <property type="project" value="TreeGrafter"/>
</dbReference>
<dbReference type="Pfam" id="PF01156">
    <property type="entry name" value="IU_nuc_hydro"/>
    <property type="match status" value="1"/>
</dbReference>
<dbReference type="EMBL" id="JAKNGE010000002">
    <property type="protein sequence ID" value="MCG4744075.1"/>
    <property type="molecule type" value="Genomic_DNA"/>
</dbReference>
<dbReference type="Proteomes" id="UP001299608">
    <property type="component" value="Unassembled WGS sequence"/>
</dbReference>
<dbReference type="Gene3D" id="3.90.245.10">
    <property type="entry name" value="Ribonucleoside hydrolase-like"/>
    <property type="match status" value="1"/>
</dbReference>
<organism evidence="4 7">
    <name type="scientific">Enterocloster aldenensis</name>
    <dbReference type="NCBI Taxonomy" id="358742"/>
    <lineage>
        <taxon>Bacteria</taxon>
        <taxon>Bacillati</taxon>
        <taxon>Bacillota</taxon>
        <taxon>Clostridia</taxon>
        <taxon>Lachnospirales</taxon>
        <taxon>Lachnospiraceae</taxon>
        <taxon>Enterocloster</taxon>
    </lineage>
</organism>
<reference evidence="5" key="2">
    <citation type="submission" date="2020-02" db="EMBL/GenBank/DDBJ databases">
        <authorList>
            <person name="Littmann E."/>
            <person name="Sorbara M."/>
        </authorList>
    </citation>
    <scope>NUCLEOTIDE SEQUENCE</scope>
    <source>
        <strain evidence="5">MSK.1.17</strain>
    </source>
</reference>